<dbReference type="Proteomes" id="UP000246145">
    <property type="component" value="Unassembled WGS sequence"/>
</dbReference>
<gene>
    <name evidence="8" type="ORF">C7440_2464</name>
</gene>
<name>A0A2U1CL68_9BURK</name>
<dbReference type="STRING" id="1231391.GCA_000308195_00520"/>
<dbReference type="PANTHER" id="PTHR43300">
    <property type="entry name" value="ACETYLTRANSFERASE"/>
    <property type="match status" value="1"/>
</dbReference>
<dbReference type="PANTHER" id="PTHR43300:SF7">
    <property type="entry name" value="UDP-N-ACETYLBACILLOSAMINE N-ACETYLTRANSFERASE"/>
    <property type="match status" value="1"/>
</dbReference>
<feature type="binding site" evidence="5">
    <location>
        <position position="145"/>
    </location>
    <ligand>
        <name>acetyl-CoA</name>
        <dbReference type="ChEBI" id="CHEBI:57288"/>
    </ligand>
</feature>
<reference evidence="8 9" key="1">
    <citation type="submission" date="2018-04" db="EMBL/GenBank/DDBJ databases">
        <title>Genomic Encyclopedia of Type Strains, Phase IV (KMG-IV): sequencing the most valuable type-strain genomes for metagenomic binning, comparative biology and taxonomic classification.</title>
        <authorList>
            <person name="Goeker M."/>
        </authorList>
    </citation>
    <scope>NUCLEOTIDE SEQUENCE [LARGE SCALE GENOMIC DNA]</scope>
    <source>
        <strain evidence="8 9">DSM 10065</strain>
    </source>
</reference>
<protein>
    <submittedName>
        <fullName evidence="8">Sugar O-acyltransferase (Sialic acid O-acetyltransferase NeuD family)</fullName>
    </submittedName>
</protein>
<dbReference type="InterPro" id="IPR041561">
    <property type="entry name" value="PglD_N"/>
</dbReference>
<evidence type="ECO:0000256" key="4">
    <source>
        <dbReference type="PIRSR" id="PIRSR620019-1"/>
    </source>
</evidence>
<evidence type="ECO:0000256" key="1">
    <source>
        <dbReference type="ARBA" id="ARBA00007274"/>
    </source>
</evidence>
<dbReference type="Gene3D" id="3.40.50.20">
    <property type="match status" value="1"/>
</dbReference>
<evidence type="ECO:0000256" key="6">
    <source>
        <dbReference type="SAM" id="MobiDB-lite"/>
    </source>
</evidence>
<feature type="site" description="Increases basicity of active site His" evidence="4">
    <location>
        <position position="137"/>
    </location>
</feature>
<proteinExistence type="inferred from homology"/>
<evidence type="ECO:0000256" key="5">
    <source>
        <dbReference type="PIRSR" id="PIRSR620019-2"/>
    </source>
</evidence>
<dbReference type="AlphaFoldDB" id="A0A2U1CL68"/>
<keyword evidence="8" id="KW-0012">Acyltransferase</keyword>
<evidence type="ECO:0000256" key="2">
    <source>
        <dbReference type="ARBA" id="ARBA00022679"/>
    </source>
</evidence>
<evidence type="ECO:0000259" key="7">
    <source>
        <dbReference type="Pfam" id="PF17836"/>
    </source>
</evidence>
<feature type="binding site" evidence="5">
    <location>
        <position position="69"/>
    </location>
    <ligand>
        <name>substrate</name>
    </ligand>
</feature>
<dbReference type="OrthoDB" id="9794407at2"/>
<keyword evidence="3" id="KW-0677">Repeat</keyword>
<feature type="active site" description="Proton acceptor" evidence="4">
    <location>
        <position position="136"/>
    </location>
</feature>
<evidence type="ECO:0000313" key="9">
    <source>
        <dbReference type="Proteomes" id="UP000246145"/>
    </source>
</evidence>
<dbReference type="SUPFAM" id="SSF51161">
    <property type="entry name" value="Trimeric LpxA-like enzymes"/>
    <property type="match status" value="1"/>
</dbReference>
<keyword evidence="9" id="KW-1185">Reference proteome</keyword>
<feature type="region of interest" description="Disordered" evidence="6">
    <location>
        <begin position="202"/>
        <end position="228"/>
    </location>
</feature>
<dbReference type="InterPro" id="IPR020019">
    <property type="entry name" value="AcTrfase_PglD-like"/>
</dbReference>
<evidence type="ECO:0000313" key="8">
    <source>
        <dbReference type="EMBL" id="PVY61733.1"/>
    </source>
</evidence>
<accession>A0A2U1CL68</accession>
<dbReference type="Pfam" id="PF17836">
    <property type="entry name" value="PglD_N"/>
    <property type="match status" value="1"/>
</dbReference>
<dbReference type="InterPro" id="IPR018357">
    <property type="entry name" value="Hexapep_transf_CS"/>
</dbReference>
<dbReference type="PROSITE" id="PS00101">
    <property type="entry name" value="HEXAPEP_TRANSFERASES"/>
    <property type="match status" value="1"/>
</dbReference>
<comment type="similarity">
    <text evidence="1">Belongs to the transferase hexapeptide repeat family.</text>
</comment>
<dbReference type="NCBIfam" id="TIGR03570">
    <property type="entry name" value="NeuD_NnaD"/>
    <property type="match status" value="1"/>
</dbReference>
<feature type="domain" description="PglD N-terminal" evidence="7">
    <location>
        <begin position="4"/>
        <end position="81"/>
    </location>
</feature>
<dbReference type="CDD" id="cd03360">
    <property type="entry name" value="LbH_AT_putative"/>
    <property type="match status" value="1"/>
</dbReference>
<sequence length="228" mass="23344">MNSLAIVGAGGHGRVIADAAQSGCWSSVEFYDEAWPASGAHNGAWAIRGDMALLLERLDEYDGVIIGIGDNHVRARLQRRLLEAGAPLACVVHPTAVVSRYADLGAGCAVFARAIVNAGAQIGAGVILNSGCTVEHDCVLEDFVHVGPNAGLGGGVHVGRLSWIGLGANVNHLIHIGSDSTIGSGATVVRDVADAMVAVGTPARSRPRHCPPAAGELDPASAHPSRHP</sequence>
<keyword evidence="2 8" id="KW-0808">Transferase</keyword>
<dbReference type="Gene3D" id="2.160.10.10">
    <property type="entry name" value="Hexapeptide repeat proteins"/>
    <property type="match status" value="1"/>
</dbReference>
<dbReference type="InterPro" id="IPR050179">
    <property type="entry name" value="Trans_hexapeptide_repeat"/>
</dbReference>
<dbReference type="RefSeq" id="WP_116518752.1">
    <property type="nucleotide sequence ID" value="NZ_JACCEX010000003.1"/>
</dbReference>
<dbReference type="EMBL" id="QEKO01000003">
    <property type="protein sequence ID" value="PVY61733.1"/>
    <property type="molecule type" value="Genomic_DNA"/>
</dbReference>
<dbReference type="GO" id="GO:0016746">
    <property type="term" value="F:acyltransferase activity"/>
    <property type="evidence" value="ECO:0007669"/>
    <property type="project" value="UniProtKB-KW"/>
</dbReference>
<dbReference type="InterPro" id="IPR011004">
    <property type="entry name" value="Trimer_LpxA-like_sf"/>
</dbReference>
<evidence type="ECO:0000256" key="3">
    <source>
        <dbReference type="ARBA" id="ARBA00022737"/>
    </source>
</evidence>
<comment type="caution">
    <text evidence="8">The sequence shown here is derived from an EMBL/GenBank/DDBJ whole genome shotgun (WGS) entry which is preliminary data.</text>
</comment>
<organism evidence="8 9">
    <name type="scientific">Pusillimonas noertemannii</name>
    <dbReference type="NCBI Taxonomy" id="305977"/>
    <lineage>
        <taxon>Bacteria</taxon>
        <taxon>Pseudomonadati</taxon>
        <taxon>Pseudomonadota</taxon>
        <taxon>Betaproteobacteria</taxon>
        <taxon>Burkholderiales</taxon>
        <taxon>Alcaligenaceae</taxon>
        <taxon>Pusillimonas</taxon>
    </lineage>
</organism>